<dbReference type="CDD" id="cd05466">
    <property type="entry name" value="PBP2_LTTR_substrate"/>
    <property type="match status" value="1"/>
</dbReference>
<keyword evidence="4" id="KW-0804">Transcription</keyword>
<dbReference type="GO" id="GO:0032993">
    <property type="term" value="C:protein-DNA complex"/>
    <property type="evidence" value="ECO:0007669"/>
    <property type="project" value="TreeGrafter"/>
</dbReference>
<name>A0A7X2NLF3_9CLOT</name>
<evidence type="ECO:0000313" key="7">
    <source>
        <dbReference type="Proteomes" id="UP000429958"/>
    </source>
</evidence>
<dbReference type="SUPFAM" id="SSF46785">
    <property type="entry name" value="Winged helix' DNA-binding domain"/>
    <property type="match status" value="1"/>
</dbReference>
<dbReference type="InterPro" id="IPR005119">
    <property type="entry name" value="LysR_subst-bd"/>
</dbReference>
<keyword evidence="3" id="KW-0238">DNA-binding</keyword>
<evidence type="ECO:0000256" key="3">
    <source>
        <dbReference type="ARBA" id="ARBA00023125"/>
    </source>
</evidence>
<comment type="caution">
    <text evidence="6">The sequence shown here is derived from an EMBL/GenBank/DDBJ whole genome shotgun (WGS) entry which is preliminary data.</text>
</comment>
<dbReference type="GO" id="GO:0003677">
    <property type="term" value="F:DNA binding"/>
    <property type="evidence" value="ECO:0007669"/>
    <property type="project" value="UniProtKB-KW"/>
</dbReference>
<sequence>MTIHQMECFLEAARTLNFTEAARRLYISQQGLSRQIASLEKELELRLFDRTTRDVRLTRSGELLLWRWRDIPKEIQASIDMAREEGERSKSRISLAVVGMSGIVEMAGNLLADYMAQDPDTEFDIFEFTDVKDLSSHNADLVMAVTFIPSFEQIGEQYGATSIARLPLYYVVSRNSPLADKEELTLKDLKGQTMLCLFKNFFAGAEMRLFEFISNGENILNKARFFENVNSLELALIADEGIHIGFKEFYHNYGNRLKMYPLPNSTNQAYANVVVLWHKQNENRFENFIKFLKNLSN</sequence>
<proteinExistence type="inferred from homology"/>
<evidence type="ECO:0000256" key="2">
    <source>
        <dbReference type="ARBA" id="ARBA00023015"/>
    </source>
</evidence>
<dbReference type="SUPFAM" id="SSF53850">
    <property type="entry name" value="Periplasmic binding protein-like II"/>
    <property type="match status" value="1"/>
</dbReference>
<evidence type="ECO:0000256" key="1">
    <source>
        <dbReference type="ARBA" id="ARBA00009437"/>
    </source>
</evidence>
<dbReference type="InterPro" id="IPR036388">
    <property type="entry name" value="WH-like_DNA-bd_sf"/>
</dbReference>
<reference evidence="6 7" key="1">
    <citation type="submission" date="2019-08" db="EMBL/GenBank/DDBJ databases">
        <title>In-depth cultivation of the pig gut microbiome towards novel bacterial diversity and tailored functional studies.</title>
        <authorList>
            <person name="Wylensek D."/>
            <person name="Hitch T.C.A."/>
            <person name="Clavel T."/>
        </authorList>
    </citation>
    <scope>NUCLEOTIDE SEQUENCE [LARGE SCALE GENOMIC DNA]</scope>
    <source>
        <strain evidence="6 7">WCA-389-WT-23D1</strain>
    </source>
</reference>
<organism evidence="6 7">
    <name type="scientific">Clostridium porci</name>
    <dbReference type="NCBI Taxonomy" id="2605778"/>
    <lineage>
        <taxon>Bacteria</taxon>
        <taxon>Bacillati</taxon>
        <taxon>Bacillota</taxon>
        <taxon>Clostridia</taxon>
        <taxon>Eubacteriales</taxon>
        <taxon>Clostridiaceae</taxon>
        <taxon>Clostridium</taxon>
    </lineage>
</organism>
<dbReference type="InterPro" id="IPR000847">
    <property type="entry name" value="LysR_HTH_N"/>
</dbReference>
<dbReference type="EMBL" id="VUMD01000007">
    <property type="protein sequence ID" value="MSS36861.1"/>
    <property type="molecule type" value="Genomic_DNA"/>
</dbReference>
<evidence type="ECO:0000313" key="6">
    <source>
        <dbReference type="EMBL" id="MSS36861.1"/>
    </source>
</evidence>
<comment type="similarity">
    <text evidence="1">Belongs to the LysR transcriptional regulatory family.</text>
</comment>
<dbReference type="RefSeq" id="WP_154472296.1">
    <property type="nucleotide sequence ID" value="NZ_VUMD01000007.1"/>
</dbReference>
<evidence type="ECO:0000259" key="5">
    <source>
        <dbReference type="PROSITE" id="PS50931"/>
    </source>
</evidence>
<dbReference type="Gene3D" id="3.40.190.290">
    <property type="match status" value="1"/>
</dbReference>
<dbReference type="InterPro" id="IPR036390">
    <property type="entry name" value="WH_DNA-bd_sf"/>
</dbReference>
<dbReference type="Proteomes" id="UP000429958">
    <property type="component" value="Unassembled WGS sequence"/>
</dbReference>
<keyword evidence="2" id="KW-0805">Transcription regulation</keyword>
<dbReference type="Pfam" id="PF00126">
    <property type="entry name" value="HTH_1"/>
    <property type="match status" value="1"/>
</dbReference>
<dbReference type="PANTHER" id="PTHR30346">
    <property type="entry name" value="TRANSCRIPTIONAL DUAL REGULATOR HCAR-RELATED"/>
    <property type="match status" value="1"/>
</dbReference>
<dbReference type="FunFam" id="1.10.10.10:FF:000001">
    <property type="entry name" value="LysR family transcriptional regulator"/>
    <property type="match status" value="1"/>
</dbReference>
<accession>A0A7X2NLF3</accession>
<dbReference type="PROSITE" id="PS50931">
    <property type="entry name" value="HTH_LYSR"/>
    <property type="match status" value="1"/>
</dbReference>
<dbReference type="AlphaFoldDB" id="A0A7X2NLF3"/>
<gene>
    <name evidence="6" type="ORF">FYJ39_09805</name>
</gene>
<feature type="domain" description="HTH lysR-type" evidence="5">
    <location>
        <begin position="1"/>
        <end position="58"/>
    </location>
</feature>
<dbReference type="Pfam" id="PF03466">
    <property type="entry name" value="LysR_substrate"/>
    <property type="match status" value="1"/>
</dbReference>
<keyword evidence="7" id="KW-1185">Reference proteome</keyword>
<dbReference type="Gene3D" id="1.10.10.10">
    <property type="entry name" value="Winged helix-like DNA-binding domain superfamily/Winged helix DNA-binding domain"/>
    <property type="match status" value="1"/>
</dbReference>
<dbReference type="PANTHER" id="PTHR30346:SF28">
    <property type="entry name" value="HTH-TYPE TRANSCRIPTIONAL REGULATOR CYNR"/>
    <property type="match status" value="1"/>
</dbReference>
<dbReference type="PRINTS" id="PR00039">
    <property type="entry name" value="HTHLYSR"/>
</dbReference>
<protein>
    <submittedName>
        <fullName evidence="6">LysR family transcriptional regulator</fullName>
    </submittedName>
</protein>
<evidence type="ECO:0000256" key="4">
    <source>
        <dbReference type="ARBA" id="ARBA00023163"/>
    </source>
</evidence>
<dbReference type="GO" id="GO:0003700">
    <property type="term" value="F:DNA-binding transcription factor activity"/>
    <property type="evidence" value="ECO:0007669"/>
    <property type="project" value="InterPro"/>
</dbReference>